<dbReference type="RefSeq" id="WP_002704150.1">
    <property type="nucleotide sequence ID" value="NZ_AGRW01000045.1"/>
</dbReference>
<dbReference type="InterPro" id="IPR014720">
    <property type="entry name" value="dsRBD_dom"/>
</dbReference>
<organism evidence="5 6">
    <name type="scientific">Treponema saccharophilum DSM 2985</name>
    <dbReference type="NCBI Taxonomy" id="907348"/>
    <lineage>
        <taxon>Bacteria</taxon>
        <taxon>Pseudomonadati</taxon>
        <taxon>Spirochaetota</taxon>
        <taxon>Spirochaetia</taxon>
        <taxon>Spirochaetales</taxon>
        <taxon>Treponemataceae</taxon>
        <taxon>Treponema</taxon>
    </lineage>
</organism>
<dbReference type="AlphaFoldDB" id="H7EKK2"/>
<feature type="signal peptide" evidence="3">
    <location>
        <begin position="1"/>
        <end position="23"/>
    </location>
</feature>
<accession>H7EKK2</accession>
<dbReference type="EMBL" id="AGRW01000045">
    <property type="protein sequence ID" value="EIC01907.1"/>
    <property type="molecule type" value="Genomic_DNA"/>
</dbReference>
<proteinExistence type="predicted"/>
<dbReference type="PROSITE" id="PS50137">
    <property type="entry name" value="DS_RBD"/>
    <property type="match status" value="1"/>
</dbReference>
<evidence type="ECO:0000256" key="2">
    <source>
        <dbReference type="SAM" id="MobiDB-lite"/>
    </source>
</evidence>
<evidence type="ECO:0000256" key="1">
    <source>
        <dbReference type="PROSITE-ProRule" id="PRU00266"/>
    </source>
</evidence>
<gene>
    <name evidence="5" type="ORF">TresaDRAFT_1659</name>
</gene>
<dbReference type="OrthoDB" id="368566at2"/>
<comment type="caution">
    <text evidence="5">The sequence shown here is derived from an EMBL/GenBank/DDBJ whole genome shotgun (WGS) entry which is preliminary data.</text>
</comment>
<dbReference type="PROSITE" id="PS51257">
    <property type="entry name" value="PROKAR_LIPOPROTEIN"/>
    <property type="match status" value="1"/>
</dbReference>
<evidence type="ECO:0000313" key="5">
    <source>
        <dbReference type="EMBL" id="EIC01907.1"/>
    </source>
</evidence>
<keyword evidence="3" id="KW-0732">Signal</keyword>
<evidence type="ECO:0000256" key="3">
    <source>
        <dbReference type="SAM" id="SignalP"/>
    </source>
</evidence>
<dbReference type="eggNOG" id="ENOG50335ZB">
    <property type="taxonomic scope" value="Bacteria"/>
</dbReference>
<feature type="domain" description="DRBM" evidence="4">
    <location>
        <begin position="42"/>
        <end position="70"/>
    </location>
</feature>
<reference evidence="5 6" key="1">
    <citation type="submission" date="2011-09" db="EMBL/GenBank/DDBJ databases">
        <title>The draft genome of Treponema saccharophilum DSM 2985.</title>
        <authorList>
            <consortium name="US DOE Joint Genome Institute (JGI-PGF)"/>
            <person name="Lucas S."/>
            <person name="Copeland A."/>
            <person name="Lapidus A."/>
            <person name="Glavina del Rio T."/>
            <person name="Dalin E."/>
            <person name="Tice H."/>
            <person name="Bruce D."/>
            <person name="Goodwin L."/>
            <person name="Pitluck S."/>
            <person name="Peters L."/>
            <person name="Kyrpides N."/>
            <person name="Mavromatis K."/>
            <person name="Ivanova N."/>
            <person name="Markowitz V."/>
            <person name="Cheng J.-F."/>
            <person name="Hugenholtz P."/>
            <person name="Woyke T."/>
            <person name="Wu D."/>
            <person name="Gronow S."/>
            <person name="Wellnitz S."/>
            <person name="Brambilla E."/>
            <person name="Klenk H.-P."/>
            <person name="Eisen J.A."/>
        </authorList>
    </citation>
    <scope>NUCLEOTIDE SEQUENCE [LARGE SCALE GENOMIC DNA]</scope>
    <source>
        <strain evidence="5 6">DSM 2985</strain>
    </source>
</reference>
<keyword evidence="6" id="KW-1185">Reference proteome</keyword>
<dbReference type="GO" id="GO:0003723">
    <property type="term" value="F:RNA binding"/>
    <property type="evidence" value="ECO:0007669"/>
    <property type="project" value="UniProtKB-UniRule"/>
</dbReference>
<protein>
    <recommendedName>
        <fullName evidence="4">DRBM domain-containing protein</fullName>
    </recommendedName>
</protein>
<feature type="chain" id="PRO_5003608765" description="DRBM domain-containing protein" evidence="3">
    <location>
        <begin position="24"/>
        <end position="337"/>
    </location>
</feature>
<sequence length="337" mass="36485">MGIIRKALSVWAAGFLLASCASNDVPAPQWASDLRGAYPESTYLSGLGRGTSREEAKNDAASELARYLRSTIQSQTNASQSMTQSGNSTESTKSIDRSLSVTSNVELSGLEYTEPYFDKAEKKWKCAAYVSRDKAWEQVVPAVEGARTKFLSLYNDALSEDEPLARCRRLGEARSGGSDFINELAFARLVNLQKASVYDDDKRKYDGIPALQAEVRNGLSVFVTVDGDHAGIIVASLSKSLSESGFRVVKKEADASYVARASISDNAVGNEPVAIYPSLELDIRLKGGKSVYAKNLAVEKKTVSYELDTARRKSYPLLSDMISSSVTADVGALLGTR</sequence>
<evidence type="ECO:0000259" key="4">
    <source>
        <dbReference type="PROSITE" id="PS50137"/>
    </source>
</evidence>
<feature type="region of interest" description="Disordered" evidence="2">
    <location>
        <begin position="75"/>
        <end position="97"/>
    </location>
</feature>
<name>H7EKK2_9SPIR</name>
<keyword evidence="1" id="KW-0694">RNA-binding</keyword>
<dbReference type="PATRIC" id="fig|907348.3.peg.1423"/>
<dbReference type="Pfam" id="PF02169">
    <property type="entry name" value="LPP20"/>
    <property type="match status" value="1"/>
</dbReference>
<dbReference type="Proteomes" id="UP000003571">
    <property type="component" value="Unassembled WGS sequence"/>
</dbReference>
<dbReference type="Gene3D" id="3.10.28.20">
    <property type="entry name" value="Acetamidase/Formamidase-like domains"/>
    <property type="match status" value="1"/>
</dbReference>
<evidence type="ECO:0000313" key="6">
    <source>
        <dbReference type="Proteomes" id="UP000003571"/>
    </source>
</evidence>
<dbReference type="InterPro" id="IPR024952">
    <property type="entry name" value="LPP20-like_dom"/>
</dbReference>